<dbReference type="EMBL" id="NOJY02000014">
    <property type="protein sequence ID" value="RDY27299.1"/>
    <property type="molecule type" value="Genomic_DNA"/>
</dbReference>
<dbReference type="GO" id="GO:0005829">
    <property type="term" value="C:cytosol"/>
    <property type="evidence" value="ECO:0007669"/>
    <property type="project" value="TreeGrafter"/>
</dbReference>
<reference evidence="1 2" key="1">
    <citation type="journal article" date="2017" name="Genome Announc.">
        <title>Draft Genome Sequence of Romboutsia weinsteinii sp. nov. Strain CCRI-19649(T) Isolated from Surface Water.</title>
        <authorList>
            <person name="Maheux A.F."/>
            <person name="Boudreau D.K."/>
            <person name="Berube E."/>
            <person name="Boissinot M."/>
            <person name="Cantin P."/>
            <person name="Raymond F."/>
            <person name="Corbeil J."/>
            <person name="Omar R.F."/>
            <person name="Bergeron M.G."/>
        </authorList>
    </citation>
    <scope>NUCLEOTIDE SEQUENCE [LARGE SCALE GENOMIC DNA]</scope>
    <source>
        <strain evidence="1 2">CCRI-19649</strain>
    </source>
</reference>
<dbReference type="SUPFAM" id="SSF56784">
    <property type="entry name" value="HAD-like"/>
    <property type="match status" value="1"/>
</dbReference>
<dbReference type="InterPro" id="IPR006379">
    <property type="entry name" value="HAD-SF_hydro_IIB"/>
</dbReference>
<dbReference type="Gene3D" id="3.40.50.1000">
    <property type="entry name" value="HAD superfamily/HAD-like"/>
    <property type="match status" value="1"/>
</dbReference>
<dbReference type="Gene3D" id="3.30.1240.10">
    <property type="match status" value="1"/>
</dbReference>
<dbReference type="RefSeq" id="WP_094368342.1">
    <property type="nucleotide sequence ID" value="NZ_NOJY02000014.1"/>
</dbReference>
<name>A0A371J3E2_9FIRM</name>
<dbReference type="SFLD" id="SFLDS00003">
    <property type="entry name" value="Haloacid_Dehalogenase"/>
    <property type="match status" value="1"/>
</dbReference>
<dbReference type="PROSITE" id="PS01229">
    <property type="entry name" value="COF_2"/>
    <property type="match status" value="1"/>
</dbReference>
<organism evidence="1 2">
    <name type="scientific">Romboutsia weinsteinii</name>
    <dbReference type="NCBI Taxonomy" id="2020949"/>
    <lineage>
        <taxon>Bacteria</taxon>
        <taxon>Bacillati</taxon>
        <taxon>Bacillota</taxon>
        <taxon>Clostridia</taxon>
        <taxon>Peptostreptococcales</taxon>
        <taxon>Peptostreptococcaceae</taxon>
        <taxon>Romboutsia</taxon>
    </lineage>
</organism>
<dbReference type="GO" id="GO:0016791">
    <property type="term" value="F:phosphatase activity"/>
    <property type="evidence" value="ECO:0007669"/>
    <property type="project" value="TreeGrafter"/>
</dbReference>
<dbReference type="PANTHER" id="PTHR10000">
    <property type="entry name" value="PHOSPHOSERINE PHOSPHATASE"/>
    <property type="match status" value="1"/>
</dbReference>
<proteinExistence type="predicted"/>
<dbReference type="AlphaFoldDB" id="A0A371J3E2"/>
<dbReference type="SFLD" id="SFLDG01140">
    <property type="entry name" value="C2.B:_Phosphomannomutase_and_P"/>
    <property type="match status" value="1"/>
</dbReference>
<dbReference type="OrthoDB" id="9810101at2"/>
<keyword evidence="1" id="KW-0378">Hydrolase</keyword>
<protein>
    <submittedName>
        <fullName evidence="1">Cof-type HAD-IIB family hydrolase</fullName>
    </submittedName>
</protein>
<dbReference type="InterPro" id="IPR000150">
    <property type="entry name" value="Cof"/>
</dbReference>
<gene>
    <name evidence="1" type="ORF">CHL78_009950</name>
</gene>
<sequence length="281" mass="31695">MDKKIIFFDIDGTLSDPVYGVLDSTIESIQKLKENKHLVFISTGRTKNTIQDDVLSLGFDGIIAGGGCHIEYNDEIILENYIPAKLLKGVVRFLNENNIYYSLEGRDSVFMTEEMTKYLLNNVNLLKKKQNSEMKKLISNREKITYESNINDLDIDSDLISKICFVSEDSSQVDFIREFVGNDFQVIAHEAPDKSVYNAEVVLRGYNKGFAARKICEYLNISTKNTIAFGDSMNDLDLLDAVNYGVAMGNSIDALKEKAKSVCECADDDGIYKELLRIKLI</sequence>
<dbReference type="InterPro" id="IPR036412">
    <property type="entry name" value="HAD-like_sf"/>
</dbReference>
<dbReference type="NCBIfam" id="TIGR00099">
    <property type="entry name" value="Cof-subfamily"/>
    <property type="match status" value="1"/>
</dbReference>
<accession>A0A371J3E2</accession>
<keyword evidence="2" id="KW-1185">Reference proteome</keyword>
<dbReference type="InterPro" id="IPR023214">
    <property type="entry name" value="HAD_sf"/>
</dbReference>
<dbReference type="PANTHER" id="PTHR10000:SF25">
    <property type="entry name" value="PHOSPHATASE YKRA-RELATED"/>
    <property type="match status" value="1"/>
</dbReference>
<dbReference type="Pfam" id="PF08282">
    <property type="entry name" value="Hydrolase_3"/>
    <property type="match status" value="1"/>
</dbReference>
<dbReference type="Proteomes" id="UP000215694">
    <property type="component" value="Unassembled WGS sequence"/>
</dbReference>
<dbReference type="NCBIfam" id="TIGR01484">
    <property type="entry name" value="HAD-SF-IIB"/>
    <property type="match status" value="1"/>
</dbReference>
<evidence type="ECO:0000313" key="1">
    <source>
        <dbReference type="EMBL" id="RDY27299.1"/>
    </source>
</evidence>
<dbReference type="GO" id="GO:0000287">
    <property type="term" value="F:magnesium ion binding"/>
    <property type="evidence" value="ECO:0007669"/>
    <property type="project" value="TreeGrafter"/>
</dbReference>
<comment type="caution">
    <text evidence="1">The sequence shown here is derived from an EMBL/GenBank/DDBJ whole genome shotgun (WGS) entry which is preliminary data.</text>
</comment>
<evidence type="ECO:0000313" key="2">
    <source>
        <dbReference type="Proteomes" id="UP000215694"/>
    </source>
</evidence>